<organism evidence="9 10">
    <name type="scientific">Sphingorhabdus contaminans</name>
    <dbReference type="NCBI Taxonomy" id="1343899"/>
    <lineage>
        <taxon>Bacteria</taxon>
        <taxon>Pseudomonadati</taxon>
        <taxon>Pseudomonadota</taxon>
        <taxon>Alphaproteobacteria</taxon>
        <taxon>Sphingomonadales</taxon>
        <taxon>Sphingomonadaceae</taxon>
        <taxon>Sphingorhabdus</taxon>
    </lineage>
</organism>
<feature type="active site" description="Proton acceptor; specific for (R)-substrate epimerization" evidence="5">
    <location>
        <position position="156"/>
    </location>
</feature>
<dbReference type="InterPro" id="IPR034593">
    <property type="entry name" value="DgoD-like"/>
</dbReference>
<dbReference type="Pfam" id="PF02746">
    <property type="entry name" value="MR_MLE_N"/>
    <property type="match status" value="1"/>
</dbReference>
<feature type="binding site" evidence="6">
    <location>
        <position position="181"/>
    </location>
    <ligand>
        <name>Mg(2+)</name>
        <dbReference type="ChEBI" id="CHEBI:18420"/>
    </ligand>
</feature>
<dbReference type="Pfam" id="PF13378">
    <property type="entry name" value="MR_MLE_C"/>
    <property type="match status" value="1"/>
</dbReference>
<dbReference type="CDD" id="cd03319">
    <property type="entry name" value="L-Ala-DL-Glu_epimerase"/>
    <property type="match status" value="1"/>
</dbReference>
<dbReference type="SFLD" id="SFLDS00001">
    <property type="entry name" value="Enolase"/>
    <property type="match status" value="1"/>
</dbReference>
<dbReference type="OrthoDB" id="9782675at2"/>
<evidence type="ECO:0000313" key="10">
    <source>
        <dbReference type="Proteomes" id="UP000320160"/>
    </source>
</evidence>
<evidence type="ECO:0000256" key="1">
    <source>
        <dbReference type="ARBA" id="ARBA00008031"/>
    </source>
</evidence>
<feature type="binding site" evidence="6">
    <location>
        <position position="230"/>
    </location>
    <ligand>
        <name>Mg(2+)</name>
        <dbReference type="ChEBI" id="CHEBI:18420"/>
    </ligand>
</feature>
<dbReference type="AlphaFoldDB" id="A0A553W9S3"/>
<dbReference type="SMART" id="SM00922">
    <property type="entry name" value="MR_MLE"/>
    <property type="match status" value="1"/>
</dbReference>
<dbReference type="Gene3D" id="3.30.390.10">
    <property type="entry name" value="Enolase-like, N-terminal domain"/>
    <property type="match status" value="1"/>
</dbReference>
<feature type="domain" description="Mandelate racemase/muconate lactonizing enzyme C-terminal" evidence="8">
    <location>
        <begin position="135"/>
        <end position="228"/>
    </location>
</feature>
<name>A0A553W9S3_9SPHN</name>
<dbReference type="NCBIfam" id="NF042940">
    <property type="entry name" value="racemase_DgcA"/>
    <property type="match status" value="1"/>
</dbReference>
<comment type="caution">
    <text evidence="9">The sequence shown here is derived from an EMBL/GenBank/DDBJ whole genome shotgun (WGS) entry which is preliminary data.</text>
</comment>
<evidence type="ECO:0000256" key="7">
    <source>
        <dbReference type="RuleBase" id="RU366006"/>
    </source>
</evidence>
<dbReference type="InterPro" id="IPR029017">
    <property type="entry name" value="Enolase-like_N"/>
</dbReference>
<dbReference type="EC" id="5.1.1.-" evidence="7"/>
<evidence type="ECO:0000259" key="8">
    <source>
        <dbReference type="SMART" id="SM00922"/>
    </source>
</evidence>
<dbReference type="InterPro" id="IPR013341">
    <property type="entry name" value="Mandelate_racemase_N_dom"/>
</dbReference>
<evidence type="ECO:0000256" key="2">
    <source>
        <dbReference type="ARBA" id="ARBA00022723"/>
    </source>
</evidence>
<keyword evidence="4 7" id="KW-0413">Isomerase</keyword>
<comment type="similarity">
    <text evidence="1 7">Belongs to the mandelate racemase/muconate lactonizing enzyme family.</text>
</comment>
<dbReference type="PANTHER" id="PTHR48080:SF3">
    <property type="entry name" value="ENOLASE SUPERFAMILY MEMBER DDB_G0284701"/>
    <property type="match status" value="1"/>
</dbReference>
<evidence type="ECO:0000256" key="6">
    <source>
        <dbReference type="PIRSR" id="PIRSR634603-3"/>
    </source>
</evidence>
<dbReference type="Gene3D" id="3.20.20.120">
    <property type="entry name" value="Enolase-like C-terminal domain"/>
    <property type="match status" value="1"/>
</dbReference>
<comment type="cofactor">
    <cofactor evidence="6 7">
        <name>Mg(2+)</name>
        <dbReference type="ChEBI" id="CHEBI:18420"/>
    </cofactor>
    <text evidence="6 7">Binds 1 Mg(2+) ion per subunit.</text>
</comment>
<dbReference type="InterPro" id="IPR013342">
    <property type="entry name" value="Mandelate_racemase_C"/>
</dbReference>
<dbReference type="RefSeq" id="WP_143776664.1">
    <property type="nucleotide sequence ID" value="NZ_VKKU01000002.1"/>
</dbReference>
<protein>
    <recommendedName>
        <fullName evidence="7">Dipeptide epimerase</fullName>
        <ecNumber evidence="7">5.1.1.-</ecNumber>
    </recommendedName>
</protein>
<keyword evidence="2 6" id="KW-0479">Metal-binding</keyword>
<feature type="binding site" evidence="6">
    <location>
        <position position="207"/>
    </location>
    <ligand>
        <name>Mg(2+)</name>
        <dbReference type="ChEBI" id="CHEBI:18420"/>
    </ligand>
</feature>
<dbReference type="SUPFAM" id="SSF51604">
    <property type="entry name" value="Enolase C-terminal domain-like"/>
    <property type="match status" value="1"/>
</dbReference>
<dbReference type="SFLD" id="SFLDG00180">
    <property type="entry name" value="muconate_cycloisomerase"/>
    <property type="match status" value="1"/>
</dbReference>
<evidence type="ECO:0000256" key="3">
    <source>
        <dbReference type="ARBA" id="ARBA00022842"/>
    </source>
</evidence>
<evidence type="ECO:0000256" key="5">
    <source>
        <dbReference type="PIRSR" id="PIRSR634603-1"/>
    </source>
</evidence>
<dbReference type="SFLD" id="SFLDF00010">
    <property type="entry name" value="dipeptide_epimerase"/>
    <property type="match status" value="1"/>
</dbReference>
<accession>A0A553W9S3</accession>
<proteinExistence type="inferred from homology"/>
<keyword evidence="10" id="KW-1185">Reference proteome</keyword>
<evidence type="ECO:0000313" key="9">
    <source>
        <dbReference type="EMBL" id="TSB01444.1"/>
    </source>
</evidence>
<dbReference type="GO" id="GO:0046872">
    <property type="term" value="F:metal ion binding"/>
    <property type="evidence" value="ECO:0007669"/>
    <property type="project" value="UniProtKB-KW"/>
</dbReference>
<dbReference type="InterPro" id="IPR034603">
    <property type="entry name" value="Dipeptide_epimerase"/>
</dbReference>
<reference evidence="9 10" key="1">
    <citation type="submission" date="2019-07" db="EMBL/GenBank/DDBJ databases">
        <authorList>
            <person name="Park M."/>
        </authorList>
    </citation>
    <scope>NUCLEOTIDE SEQUENCE [LARGE SCALE GENOMIC DNA]</scope>
    <source>
        <strain evidence="9 10">KCTC32445</strain>
    </source>
</reference>
<dbReference type="InterPro" id="IPR029065">
    <property type="entry name" value="Enolase_C-like"/>
</dbReference>
<keyword evidence="3 6" id="KW-0460">Magnesium</keyword>
<dbReference type="PANTHER" id="PTHR48080">
    <property type="entry name" value="D-GALACTONATE DEHYDRATASE-RELATED"/>
    <property type="match status" value="1"/>
</dbReference>
<dbReference type="InterPro" id="IPR036849">
    <property type="entry name" value="Enolase-like_C_sf"/>
</dbReference>
<sequence>MALRISAAVERWPVAGQFIIARGAKTYVDVLVVAVSDGAHFGLGESTAIYYNGETAESCLAEVEAVLPQLEPMDADGAREAVQHLLPPGAARNALDCALWDLAAKAAGVPLWRYAGLEAAPAPLVTAFTISLGEPDVMEADAAKAAARGFGLLKLKLTGDGDVARVAAVRAGAPDARLIVDANESWGDLDIAAEAAALAGLGVEMIEQPVAAGRDALLADVQACLPLLADESCHSAADVARLAPYYDGVNIKLDKAGGLTEALKIADAAQERGLKVMVGCMLCTSLAVGPAFLVAQRADWVDLDGPALLAEDRPDHFGFDGGTVAPMPSFL</sequence>
<dbReference type="SUPFAM" id="SSF54826">
    <property type="entry name" value="Enolase N-terminal domain-like"/>
    <property type="match status" value="1"/>
</dbReference>
<dbReference type="Proteomes" id="UP000320160">
    <property type="component" value="Unassembled WGS sequence"/>
</dbReference>
<dbReference type="EMBL" id="VKKU01000002">
    <property type="protein sequence ID" value="TSB01444.1"/>
    <property type="molecule type" value="Genomic_DNA"/>
</dbReference>
<feature type="active site" description="Proton acceptor; specific for (S)-substrate epimerization" evidence="5">
    <location>
        <position position="252"/>
    </location>
</feature>
<dbReference type="GO" id="GO:0016855">
    <property type="term" value="F:racemase and epimerase activity, acting on amino acids and derivatives"/>
    <property type="evidence" value="ECO:0007669"/>
    <property type="project" value="UniProtKB-UniRule"/>
</dbReference>
<gene>
    <name evidence="9" type="ORF">FOM92_09605</name>
</gene>
<evidence type="ECO:0000256" key="4">
    <source>
        <dbReference type="ARBA" id="ARBA00023235"/>
    </source>
</evidence>